<dbReference type="Proteomes" id="UP000002027">
    <property type="component" value="Chromosome 1"/>
</dbReference>
<gene>
    <name evidence="5" type="ordered locus">Sthe_1471</name>
</gene>
<dbReference type="PANTHER" id="PTHR30483:SF6">
    <property type="entry name" value="PERIPLASMIC BINDING PROTEIN OF ABC TRANSPORTER FOR NATURAL AMINO ACIDS"/>
    <property type="match status" value="1"/>
</dbReference>
<dbReference type="CDD" id="cd06360">
    <property type="entry name" value="PBP1_alkylbenzenes-like"/>
    <property type="match status" value="1"/>
</dbReference>
<evidence type="ECO:0000313" key="6">
    <source>
        <dbReference type="Proteomes" id="UP000002027"/>
    </source>
</evidence>
<dbReference type="STRING" id="479434.Sthe_1471"/>
<dbReference type="KEGG" id="sti:Sthe_1471"/>
<accession>D1C3T9</accession>
<name>D1C3T9_SPHTD</name>
<dbReference type="InterPro" id="IPR051010">
    <property type="entry name" value="BCAA_transport"/>
</dbReference>
<dbReference type="Gene3D" id="3.40.50.2300">
    <property type="match status" value="2"/>
</dbReference>
<dbReference type="SUPFAM" id="SSF53822">
    <property type="entry name" value="Periplasmic binding protein-like I"/>
    <property type="match status" value="1"/>
</dbReference>
<evidence type="ECO:0000259" key="4">
    <source>
        <dbReference type="Pfam" id="PF13458"/>
    </source>
</evidence>
<keyword evidence="5" id="KW-0675">Receptor</keyword>
<keyword evidence="6" id="KW-1185">Reference proteome</keyword>
<evidence type="ECO:0000313" key="5">
    <source>
        <dbReference type="EMBL" id="ACZ38906.1"/>
    </source>
</evidence>
<dbReference type="InterPro" id="IPR028081">
    <property type="entry name" value="Leu-bd"/>
</dbReference>
<dbReference type="InterPro" id="IPR028082">
    <property type="entry name" value="Peripla_BP_I"/>
</dbReference>
<dbReference type="AlphaFoldDB" id="D1C3T9"/>
<keyword evidence="2" id="KW-0732">Signal</keyword>
<organism evidence="5 6">
    <name type="scientific">Sphaerobacter thermophilus (strain ATCC 49802 / DSM 20745 / KCCM 41009 / NCIMB 13125 / S 6022)</name>
    <dbReference type="NCBI Taxonomy" id="479434"/>
    <lineage>
        <taxon>Bacteria</taxon>
        <taxon>Pseudomonadati</taxon>
        <taxon>Thermomicrobiota</taxon>
        <taxon>Thermomicrobia</taxon>
        <taxon>Sphaerobacterales</taxon>
        <taxon>Sphaerobacterineae</taxon>
        <taxon>Sphaerobacteraceae</taxon>
        <taxon>Sphaerobacter</taxon>
    </lineage>
</organism>
<feature type="region of interest" description="Disordered" evidence="3">
    <location>
        <begin position="1"/>
        <end position="50"/>
    </location>
</feature>
<proteinExistence type="inferred from homology"/>
<dbReference type="HOGENOM" id="CLU_027128_1_2_0"/>
<dbReference type="EMBL" id="CP001823">
    <property type="protein sequence ID" value="ACZ38906.1"/>
    <property type="molecule type" value="Genomic_DNA"/>
</dbReference>
<sequence length="416" mass="44809">MTACGGGEETTPSPTTAAAASASPTTAAAASASPTAATGSPTPATPSSSEPVRVGAVLILTGDFASLGRSLTEGMEFALDEIGGEAGGRPIEIITADSSGNPEQAINKVRELLQRENVHIITGVTLSNEAAAVRDIIVESETPWVISNAALSTLTRDPALRSPYIFRVSYANGQYDAPLAPWAYENLGYRRIVLTTLDYAAGQERLEVFRRHFEEAGGTVVDEVLAPLHTQDYGPYLQRILQADADAVWAWYGSADAVRFVTQYAEFGVRDAFPLFGGGELTDEAYLDQIGDAALDIVTSNNYAPLYDSPENKAFVEQFRERYGHLPGQLEYQGYLAIRVIAEALDATGGAIEDKPAFLEALRNVQFTGPMGEFRFHPETQHVIMKVVIRRVERLEDGSLGNVVIGEVPDVDDLSY</sequence>
<evidence type="ECO:0000256" key="1">
    <source>
        <dbReference type="ARBA" id="ARBA00010062"/>
    </source>
</evidence>
<dbReference type="Pfam" id="PF13458">
    <property type="entry name" value="Peripla_BP_6"/>
    <property type="match status" value="1"/>
</dbReference>
<dbReference type="eggNOG" id="COG0683">
    <property type="taxonomic scope" value="Bacteria"/>
</dbReference>
<evidence type="ECO:0000256" key="2">
    <source>
        <dbReference type="ARBA" id="ARBA00022729"/>
    </source>
</evidence>
<feature type="compositionally biased region" description="Low complexity" evidence="3">
    <location>
        <begin position="10"/>
        <end position="49"/>
    </location>
</feature>
<dbReference type="InParanoid" id="D1C3T9"/>
<evidence type="ECO:0000256" key="3">
    <source>
        <dbReference type="SAM" id="MobiDB-lite"/>
    </source>
</evidence>
<comment type="similarity">
    <text evidence="1">Belongs to the leucine-binding protein family.</text>
</comment>
<reference evidence="6" key="1">
    <citation type="submission" date="2009-11" db="EMBL/GenBank/DDBJ databases">
        <title>The complete chromosome 1 of Sphaerobacter thermophilus DSM 20745.</title>
        <authorList>
            <person name="Lucas S."/>
            <person name="Copeland A."/>
            <person name="Lapidus A."/>
            <person name="Glavina del Rio T."/>
            <person name="Dalin E."/>
            <person name="Tice H."/>
            <person name="Bruce D."/>
            <person name="Goodwin L."/>
            <person name="Pitluck S."/>
            <person name="Kyrpides N."/>
            <person name="Mavromatis K."/>
            <person name="Ivanova N."/>
            <person name="Mikhailova N."/>
            <person name="LaButti K.M."/>
            <person name="Clum A."/>
            <person name="Sun H.I."/>
            <person name="Brettin T."/>
            <person name="Detter J.C."/>
            <person name="Han C."/>
            <person name="Larimer F."/>
            <person name="Land M."/>
            <person name="Hauser L."/>
            <person name="Markowitz V."/>
            <person name="Cheng J.F."/>
            <person name="Hugenholtz P."/>
            <person name="Woyke T."/>
            <person name="Wu D."/>
            <person name="Steenblock K."/>
            <person name="Schneider S."/>
            <person name="Pukall R."/>
            <person name="Goeker M."/>
            <person name="Klenk H.P."/>
            <person name="Eisen J.A."/>
        </authorList>
    </citation>
    <scope>NUCLEOTIDE SEQUENCE [LARGE SCALE GENOMIC DNA]</scope>
    <source>
        <strain evidence="6">ATCC 49802 / DSM 20745 / S 6022</strain>
    </source>
</reference>
<feature type="domain" description="Leucine-binding protein" evidence="4">
    <location>
        <begin position="51"/>
        <end position="393"/>
    </location>
</feature>
<dbReference type="PANTHER" id="PTHR30483">
    <property type="entry name" value="LEUCINE-SPECIFIC-BINDING PROTEIN"/>
    <property type="match status" value="1"/>
</dbReference>
<reference evidence="5 6" key="2">
    <citation type="journal article" date="2010" name="Stand. Genomic Sci.">
        <title>Complete genome sequence of Desulfohalobium retbaense type strain (HR(100)).</title>
        <authorList>
            <person name="Spring S."/>
            <person name="Nolan M."/>
            <person name="Lapidus A."/>
            <person name="Glavina Del Rio T."/>
            <person name="Copeland A."/>
            <person name="Tice H."/>
            <person name="Cheng J.F."/>
            <person name="Lucas S."/>
            <person name="Land M."/>
            <person name="Chen F."/>
            <person name="Bruce D."/>
            <person name="Goodwin L."/>
            <person name="Pitluck S."/>
            <person name="Ivanova N."/>
            <person name="Mavromatis K."/>
            <person name="Mikhailova N."/>
            <person name="Pati A."/>
            <person name="Chen A."/>
            <person name="Palaniappan K."/>
            <person name="Hauser L."/>
            <person name="Chang Y.J."/>
            <person name="Jeffries C.D."/>
            <person name="Munk C."/>
            <person name="Kiss H."/>
            <person name="Chain P."/>
            <person name="Han C."/>
            <person name="Brettin T."/>
            <person name="Detter J.C."/>
            <person name="Schuler E."/>
            <person name="Goker M."/>
            <person name="Rohde M."/>
            <person name="Bristow J."/>
            <person name="Eisen J.A."/>
            <person name="Markowitz V."/>
            <person name="Hugenholtz P."/>
            <person name="Kyrpides N.C."/>
            <person name="Klenk H.P."/>
        </authorList>
    </citation>
    <scope>NUCLEOTIDE SEQUENCE [LARGE SCALE GENOMIC DNA]</scope>
    <source>
        <strain evidence="6">ATCC 49802 / DSM 20745 / S 6022</strain>
    </source>
</reference>
<protein>
    <submittedName>
        <fullName evidence="5">Extracellular ligand-binding receptor</fullName>
    </submittedName>
</protein>